<reference evidence="1" key="1">
    <citation type="journal article" date="2005" name="Environ. Microbiol.">
        <title>Genetic and functional properties of uncultivated thermophilic crenarchaeotes from a subsurface gold mine as revealed by analysis of genome fragments.</title>
        <authorList>
            <person name="Nunoura T."/>
            <person name="Hirayama H."/>
            <person name="Takami H."/>
            <person name="Oida H."/>
            <person name="Nishi S."/>
            <person name="Shimamura S."/>
            <person name="Suzuki Y."/>
            <person name="Inagaki F."/>
            <person name="Takai K."/>
            <person name="Nealson K.H."/>
            <person name="Horikoshi K."/>
        </authorList>
    </citation>
    <scope>NUCLEOTIDE SEQUENCE</scope>
</reference>
<proteinExistence type="predicted"/>
<dbReference type="PROSITE" id="PS51257">
    <property type="entry name" value="PROKAR_LIPOPROTEIN"/>
    <property type="match status" value="1"/>
</dbReference>
<gene>
    <name evidence="1" type="ORF">HGMM_F17E10C19</name>
</gene>
<accession>H5SEV3</accession>
<evidence type="ECO:0000313" key="1">
    <source>
        <dbReference type="EMBL" id="BAL54689.1"/>
    </source>
</evidence>
<sequence length="566" mass="61093">MVKTMYKRGRLLCAVLVVFGLLALLGGCVGVRERFLGMTERTPGIDPDPGRSFEPRVGAVSSPLLACSLREVSPTEAGIDPEALWKDPQITALKERLERRGLKPIVGAIRLLASQSAKLGLLPFSTEAGIAFEERAGQRTATALVKQANGTLNIAPDGREELWTLLSSSDVESVVNTLKWDQTFATFEKSLAAQGWRLQPGQSLGVQTLDKGLLYLAVAKDLSSQVGIEYYRIQVSRSGSSYRMVAGTQRALCSQGDAQVLGMPAGAVMSVVGAYGESMKLQAMPTDLCLMGLDVLACWNMRSSLSIRNVDVQGDDIFMEFLFESALQQQLRIRYSFHKARKEAVVTLESPQGDRLQGDARILQLPDKRRCAAFLPPDFSDPQRLQEAYQCLTEAGLRVELRLQLNRETVTIPAELLSTGDYATIEQLVQAISNKLDFKLKEALEAFKTLTDNKEEVKKCLPGQQTQPTDSRMIALGSSLDCAGCILSAIGYVGSWLSLFLGPPGTVAGAVVWIITHEAAVAGSALGCGQCLKNKNQPPPPPPPPPGGGGCFIKGVRSVGLVPTPC</sequence>
<protein>
    <recommendedName>
        <fullName evidence="2">Lipoprotein</fullName>
    </recommendedName>
</protein>
<name>H5SEV3_9BACT</name>
<organism evidence="1">
    <name type="scientific">uncultured Acetothermia bacterium</name>
    <dbReference type="NCBI Taxonomy" id="236499"/>
    <lineage>
        <taxon>Bacteria</taxon>
        <taxon>Candidatus Bipolaricaulota</taxon>
        <taxon>environmental samples</taxon>
    </lineage>
</organism>
<evidence type="ECO:0008006" key="2">
    <source>
        <dbReference type="Google" id="ProtNLM"/>
    </source>
</evidence>
<reference evidence="1" key="2">
    <citation type="journal article" date="2012" name="PLoS ONE">
        <title>A Deeply Branching Thermophilic Bacterium with an Ancient Acetyl-CoA Pathway Dominates a Subsurface Ecosystem.</title>
        <authorList>
            <person name="Takami H."/>
            <person name="Noguchi H."/>
            <person name="Takaki Y."/>
            <person name="Uchiyama I."/>
            <person name="Toyoda A."/>
            <person name="Nishi S."/>
            <person name="Chee G.-J."/>
            <person name="Arai W."/>
            <person name="Nunoura T."/>
            <person name="Itoh T."/>
            <person name="Hattori M."/>
            <person name="Takai K."/>
        </authorList>
    </citation>
    <scope>NUCLEOTIDE SEQUENCE</scope>
</reference>
<dbReference type="EMBL" id="AP011697">
    <property type="protein sequence ID" value="BAL54689.1"/>
    <property type="molecule type" value="Genomic_DNA"/>
</dbReference>
<dbReference type="AlphaFoldDB" id="H5SEV3"/>